<dbReference type="KEGG" id="mid:MIP_07508"/>
<reference evidence="1 2" key="2">
    <citation type="journal article" date="2012" name="Nucleic Acids Res.">
        <title>Massive gene acquisitions in Mycobacterium indicus pranii provide a perspective on mycobacterial evolution.</title>
        <authorList>
            <person name="Saini V."/>
            <person name="Raghuvanshi S."/>
            <person name="Khurana J.P."/>
            <person name="Ahmed N."/>
            <person name="Hasnain S.E."/>
            <person name="Tyagi A.K."/>
            <person name="Tyagi A.K."/>
        </authorList>
    </citation>
    <scope>NUCLEOTIDE SEQUENCE [LARGE SCALE GENOMIC DNA]</scope>
    <source>
        <strain evidence="2">DSM 45239 / MTCC 9506</strain>
    </source>
</reference>
<name>J9WJ62_MYCIP</name>
<dbReference type="AlphaFoldDB" id="J9WJ62"/>
<organism evidence="1 2">
    <name type="scientific">Mycobacterium indicus pranii (strain DSM 45239 / MTCC 9506)</name>
    <dbReference type="NCBI Taxonomy" id="1232724"/>
    <lineage>
        <taxon>Bacteria</taxon>
        <taxon>Bacillati</taxon>
        <taxon>Actinomycetota</taxon>
        <taxon>Actinomycetes</taxon>
        <taxon>Mycobacteriales</taxon>
        <taxon>Mycobacteriaceae</taxon>
        <taxon>Mycobacterium</taxon>
        <taxon>Mycobacterium avium complex (MAC)</taxon>
    </lineage>
</organism>
<gene>
    <name evidence="1" type="ORF">MIP_07508</name>
</gene>
<dbReference type="EMBL" id="CP002275">
    <property type="protein sequence ID" value="AFS17040.1"/>
    <property type="molecule type" value="Genomic_DNA"/>
</dbReference>
<evidence type="ECO:0000313" key="1">
    <source>
        <dbReference type="EMBL" id="AFS17040.1"/>
    </source>
</evidence>
<dbReference type="PATRIC" id="fig|1232724.3.peg.5087"/>
<reference evidence="1 2" key="1">
    <citation type="journal article" date="2007" name="PLoS ONE">
        <title>Molecular analysis of a leprosy immunotherapeutic bacillus provides insights into Mycobacterium evolution.</title>
        <authorList>
            <person name="Ahmed N."/>
            <person name="Saini V."/>
            <person name="Raghuvanshi S."/>
            <person name="Khurana J.P."/>
            <person name="Tyagi A.K."/>
            <person name="Tyagi A.K."/>
            <person name="Hasnain S.E."/>
        </authorList>
    </citation>
    <scope>NUCLEOTIDE SEQUENCE [LARGE SCALE GENOMIC DNA]</scope>
    <source>
        <strain evidence="1">MTCC 9506</strain>
    </source>
</reference>
<evidence type="ECO:0000313" key="2">
    <source>
        <dbReference type="Proteomes" id="UP000007329"/>
    </source>
</evidence>
<proteinExistence type="predicted"/>
<accession>J9WJ62</accession>
<dbReference type="HOGENOM" id="CLU_059368_0_0_11"/>
<sequence>MAGLLWITAVSHNYGVFMTNARLFDEVDRVPPPKRPTESLFEFVNRAEGALWDQTRTLLESWYADYPDPDGDLRGRFRQDALGQHMGAWWELYIYTLFRRLGYEIGVHPVLPGTKKNPDFVLTRDSTKLVVECAVMLEEAQWGDSDGKSWVLECIDGVVSPNFRLGVDIGTEGNQRPSRKDIVRPIEAWLAALDADALWEAAEAGDSSLPEEEFEIRGWTIIVRALVVDPVHRGTASGSIAAGPMKSGVLQHAEQMRTILSDKGSKYGQLPYPFVLALLARPITAGVFEMTNALYGSVAVTVAIGEAVHEDRGLTRQGNGYWRAPPDGGGSRISAVLLGESLQPWDPFAALPRLWVNPWATVPLGALPPFAAFTVNGDDLVSTDASMTPHEIFGTAETAIDSF</sequence>
<dbReference type="Proteomes" id="UP000007329">
    <property type="component" value="Chromosome"/>
</dbReference>
<protein>
    <submittedName>
        <fullName evidence="1">Uncharacterized protein</fullName>
    </submittedName>
</protein>